<protein>
    <submittedName>
        <fullName evidence="1">Uncharacterized protein</fullName>
    </submittedName>
</protein>
<evidence type="ECO:0000313" key="2">
    <source>
        <dbReference type="Proteomes" id="UP000315389"/>
    </source>
</evidence>
<accession>A0A542Z856</accession>
<reference evidence="1 2" key="1">
    <citation type="submission" date="2019-06" db="EMBL/GenBank/DDBJ databases">
        <title>Sequencing the genomes of 1000 actinobacteria strains.</title>
        <authorList>
            <person name="Klenk H.-P."/>
        </authorList>
    </citation>
    <scope>NUCLEOTIDE SEQUENCE [LARGE SCALE GENOMIC DNA]</scope>
    <source>
        <strain evidence="1 2">DSM 4813</strain>
    </source>
</reference>
<evidence type="ECO:0000313" key="1">
    <source>
        <dbReference type="EMBL" id="TQL56517.1"/>
    </source>
</evidence>
<keyword evidence="2" id="KW-1185">Reference proteome</keyword>
<organism evidence="1 2">
    <name type="scientific">Rarobacter faecitabidus</name>
    <dbReference type="NCBI Taxonomy" id="13243"/>
    <lineage>
        <taxon>Bacteria</taxon>
        <taxon>Bacillati</taxon>
        <taxon>Actinomycetota</taxon>
        <taxon>Actinomycetes</taxon>
        <taxon>Micrococcales</taxon>
        <taxon>Rarobacteraceae</taxon>
        <taxon>Rarobacter</taxon>
    </lineage>
</organism>
<gene>
    <name evidence="1" type="ORF">FB461_2403</name>
</gene>
<name>A0A542Z856_RARFA</name>
<proteinExistence type="predicted"/>
<comment type="caution">
    <text evidence="1">The sequence shown here is derived from an EMBL/GenBank/DDBJ whole genome shotgun (WGS) entry which is preliminary data.</text>
</comment>
<dbReference type="Proteomes" id="UP000315389">
    <property type="component" value="Unassembled WGS sequence"/>
</dbReference>
<dbReference type="AlphaFoldDB" id="A0A542Z856"/>
<sequence>MFEHMLTILPPSSPLYAQFRGNANRRPIVVKSRSRDVWYAARHPRAKPSFTEHESWADALKAAHTEAVRPRVTEAPC</sequence>
<dbReference type="EMBL" id="VFOS01000007">
    <property type="protein sequence ID" value="TQL56517.1"/>
    <property type="molecule type" value="Genomic_DNA"/>
</dbReference>